<feature type="region of interest" description="Disordered" evidence="1">
    <location>
        <begin position="66"/>
        <end position="363"/>
    </location>
</feature>
<comment type="caution">
    <text evidence="3">The sequence shown here is derived from an EMBL/GenBank/DDBJ whole genome shotgun (WGS) entry which is preliminary data.</text>
</comment>
<feature type="compositionally biased region" description="Pro residues" evidence="1">
    <location>
        <begin position="303"/>
        <end position="324"/>
    </location>
</feature>
<feature type="compositionally biased region" description="Polar residues" evidence="1">
    <location>
        <begin position="128"/>
        <end position="138"/>
    </location>
</feature>
<feature type="compositionally biased region" description="Low complexity" evidence="1">
    <location>
        <begin position="111"/>
        <end position="127"/>
    </location>
</feature>
<evidence type="ECO:0000313" key="3">
    <source>
        <dbReference type="EMBL" id="KAK1421033.1"/>
    </source>
</evidence>
<feature type="compositionally biased region" description="Polar residues" evidence="1">
    <location>
        <begin position="100"/>
        <end position="110"/>
    </location>
</feature>
<dbReference type="PANTHER" id="PTHR47866:SF2">
    <property type="entry name" value="HYDROXYPROLINE-RICH GLYCOPROTEIN FAMILY PROTEIN"/>
    <property type="match status" value="1"/>
</dbReference>
<gene>
    <name evidence="3" type="ORF">QVD17_23084</name>
</gene>
<feature type="compositionally biased region" description="Low complexity" evidence="1">
    <location>
        <begin position="77"/>
        <end position="91"/>
    </location>
</feature>
<feature type="compositionally biased region" description="Pro residues" evidence="1">
    <location>
        <begin position="193"/>
        <end position="208"/>
    </location>
</feature>
<name>A0AAD8KE04_TARER</name>
<feature type="compositionally biased region" description="Low complexity" evidence="1">
    <location>
        <begin position="341"/>
        <end position="353"/>
    </location>
</feature>
<feature type="compositionally biased region" description="Low complexity" evidence="1">
    <location>
        <begin position="255"/>
        <end position="270"/>
    </location>
</feature>
<dbReference type="InterPro" id="IPR025742">
    <property type="entry name" value="CSTF2_hinge"/>
</dbReference>
<dbReference type="Gene3D" id="1.25.40.630">
    <property type="match status" value="1"/>
</dbReference>
<evidence type="ECO:0000256" key="1">
    <source>
        <dbReference type="SAM" id="MobiDB-lite"/>
    </source>
</evidence>
<reference evidence="3" key="1">
    <citation type="journal article" date="2023" name="bioRxiv">
        <title>Improved chromosome-level genome assembly for marigold (Tagetes erecta).</title>
        <authorList>
            <person name="Jiang F."/>
            <person name="Yuan L."/>
            <person name="Wang S."/>
            <person name="Wang H."/>
            <person name="Xu D."/>
            <person name="Wang A."/>
            <person name="Fan W."/>
        </authorList>
    </citation>
    <scope>NUCLEOTIDE SEQUENCE</scope>
    <source>
        <strain evidence="3">WSJ</strain>
        <tissue evidence="3">Leaf</tissue>
    </source>
</reference>
<proteinExistence type="predicted"/>
<dbReference type="Pfam" id="PF14327">
    <property type="entry name" value="CSTF2_hinge"/>
    <property type="match status" value="1"/>
</dbReference>
<evidence type="ECO:0000313" key="4">
    <source>
        <dbReference type="Proteomes" id="UP001229421"/>
    </source>
</evidence>
<dbReference type="PANTHER" id="PTHR47866">
    <property type="entry name" value="HYDROXYPROLINE-RICH GLYCOPROTEIN FAMILY PROTEIN"/>
    <property type="match status" value="1"/>
</dbReference>
<dbReference type="Proteomes" id="UP001229421">
    <property type="component" value="Unassembled WGS sequence"/>
</dbReference>
<protein>
    <recommendedName>
        <fullName evidence="2">Cleavage stimulation factor subunit 2 hinge domain-containing protein</fullName>
    </recommendedName>
</protein>
<accession>A0AAD8KE04</accession>
<feature type="compositionally biased region" description="Pro residues" evidence="1">
    <location>
        <begin position="163"/>
        <end position="177"/>
    </location>
</feature>
<organism evidence="3 4">
    <name type="scientific">Tagetes erecta</name>
    <name type="common">African marigold</name>
    <dbReference type="NCBI Taxonomy" id="13708"/>
    <lineage>
        <taxon>Eukaryota</taxon>
        <taxon>Viridiplantae</taxon>
        <taxon>Streptophyta</taxon>
        <taxon>Embryophyta</taxon>
        <taxon>Tracheophyta</taxon>
        <taxon>Spermatophyta</taxon>
        <taxon>Magnoliopsida</taxon>
        <taxon>eudicotyledons</taxon>
        <taxon>Gunneridae</taxon>
        <taxon>Pentapetalae</taxon>
        <taxon>asterids</taxon>
        <taxon>campanulids</taxon>
        <taxon>Asterales</taxon>
        <taxon>Asteraceae</taxon>
        <taxon>Asteroideae</taxon>
        <taxon>Heliantheae alliance</taxon>
        <taxon>Tageteae</taxon>
        <taxon>Tagetes</taxon>
    </lineage>
</organism>
<evidence type="ECO:0000259" key="2">
    <source>
        <dbReference type="Pfam" id="PF14327"/>
    </source>
</evidence>
<dbReference type="AlphaFoldDB" id="A0AAD8KE04"/>
<keyword evidence="4" id="KW-1185">Reference proteome</keyword>
<dbReference type="EMBL" id="JAUHHV010000006">
    <property type="protein sequence ID" value="KAK1421033.1"/>
    <property type="molecule type" value="Genomic_DNA"/>
</dbReference>
<feature type="domain" description="Cleavage stimulation factor subunit 2 hinge" evidence="2">
    <location>
        <begin position="6"/>
        <end position="64"/>
    </location>
</feature>
<sequence>MAGTGDGLSMNLAGMSKNQLYDIMSQMKTLIEQNQDQARQILIQNPPLTKALFQAQIMLGMLQPPQEVPKIQPDGPQHPQQATPLAQQPNAQNPPLPGQTNLREQTSAPMSSSSISLSNPSLTSHSLQPIQHSRSHINAQLAPPMPSAQSSNMTAPPLHYSTQPPPPVIQPTMPPASAPSQQPLHISSTPHLPLQPPLPSQPRPPSIPTFPHQNYPPIGPNTGFQHQGAPQLHNSQPMFHSGLRPPTSMAPPFSQGQTPLPNQQLPQTLYQGGGSHVGMDFNQMGIQPERGPNWMPETAAPLPGGPSPPFLPPHMTPAGQPPRPASLTADMEKALLQQKPSASASADAASVTSLEMQKKYQDR</sequence>